<dbReference type="Proteomes" id="UP000789595">
    <property type="component" value="Unassembled WGS sequence"/>
</dbReference>
<dbReference type="Pfam" id="PF02212">
    <property type="entry name" value="GED"/>
    <property type="match status" value="1"/>
</dbReference>
<dbReference type="SMART" id="SM00228">
    <property type="entry name" value="PDZ"/>
    <property type="match status" value="1"/>
</dbReference>
<dbReference type="PANTHER" id="PTHR11566:SF21">
    <property type="entry name" value="DYNAMIN RELATED PROTEIN 1, ISOFORM A"/>
    <property type="match status" value="1"/>
</dbReference>
<feature type="domain" description="Dynamin-type G" evidence="5">
    <location>
        <begin position="30"/>
        <end position="302"/>
    </location>
</feature>
<evidence type="ECO:0000259" key="5">
    <source>
        <dbReference type="PROSITE" id="PS51718"/>
    </source>
</evidence>
<dbReference type="InterPro" id="IPR045063">
    <property type="entry name" value="Dynamin_N"/>
</dbReference>
<keyword evidence="7" id="KW-1185">Reference proteome</keyword>
<dbReference type="GO" id="GO:0016020">
    <property type="term" value="C:membrane"/>
    <property type="evidence" value="ECO:0007669"/>
    <property type="project" value="TreeGrafter"/>
</dbReference>
<keyword evidence="1" id="KW-0547">Nucleotide-binding</keyword>
<evidence type="ECO:0000259" key="3">
    <source>
        <dbReference type="PROSITE" id="PS50106"/>
    </source>
</evidence>
<gene>
    <name evidence="6" type="ORF">PECAL_5P09530</name>
</gene>
<dbReference type="PROSITE" id="PS51718">
    <property type="entry name" value="G_DYNAMIN_2"/>
    <property type="match status" value="1"/>
</dbReference>
<dbReference type="GO" id="GO:0008017">
    <property type="term" value="F:microtubule binding"/>
    <property type="evidence" value="ECO:0007669"/>
    <property type="project" value="TreeGrafter"/>
</dbReference>
<dbReference type="GO" id="GO:0016559">
    <property type="term" value="P:peroxisome fission"/>
    <property type="evidence" value="ECO:0007669"/>
    <property type="project" value="TreeGrafter"/>
</dbReference>
<keyword evidence="2" id="KW-0342">GTP-binding</keyword>
<accession>A0A8J2SYS0</accession>
<dbReference type="Gene3D" id="1.20.120.1240">
    <property type="entry name" value="Dynamin, middle domain"/>
    <property type="match status" value="1"/>
</dbReference>
<dbReference type="GO" id="GO:0000266">
    <property type="term" value="P:mitochondrial fission"/>
    <property type="evidence" value="ECO:0007669"/>
    <property type="project" value="TreeGrafter"/>
</dbReference>
<organism evidence="6 7">
    <name type="scientific">Pelagomonas calceolata</name>
    <dbReference type="NCBI Taxonomy" id="35677"/>
    <lineage>
        <taxon>Eukaryota</taxon>
        <taxon>Sar</taxon>
        <taxon>Stramenopiles</taxon>
        <taxon>Ochrophyta</taxon>
        <taxon>Pelagophyceae</taxon>
        <taxon>Pelagomonadales</taxon>
        <taxon>Pelagomonadaceae</taxon>
        <taxon>Pelagomonas</taxon>
    </lineage>
</organism>
<dbReference type="OrthoDB" id="5061070at2759"/>
<dbReference type="PROSITE" id="PS50106">
    <property type="entry name" value="PDZ"/>
    <property type="match status" value="1"/>
</dbReference>
<dbReference type="SMART" id="SM00053">
    <property type="entry name" value="DYNc"/>
    <property type="match status" value="1"/>
</dbReference>
<dbReference type="InterPro" id="IPR030381">
    <property type="entry name" value="G_DYNAMIN_dom"/>
</dbReference>
<dbReference type="PRINTS" id="PR00195">
    <property type="entry name" value="DYNAMIN"/>
</dbReference>
<dbReference type="Gene3D" id="2.30.42.10">
    <property type="match status" value="1"/>
</dbReference>
<dbReference type="InterPro" id="IPR001401">
    <property type="entry name" value="Dynamin_GTPase"/>
</dbReference>
<dbReference type="Pfam" id="PF00350">
    <property type="entry name" value="Dynamin_N"/>
    <property type="match status" value="1"/>
</dbReference>
<dbReference type="EMBL" id="CAKKNE010000005">
    <property type="protein sequence ID" value="CAH0376377.1"/>
    <property type="molecule type" value="Genomic_DNA"/>
</dbReference>
<dbReference type="GO" id="GO:0003924">
    <property type="term" value="F:GTPase activity"/>
    <property type="evidence" value="ECO:0007669"/>
    <property type="project" value="InterPro"/>
</dbReference>
<dbReference type="InterPro" id="IPR020850">
    <property type="entry name" value="GED_dom"/>
</dbReference>
<dbReference type="CDD" id="cd08771">
    <property type="entry name" value="DLP_1"/>
    <property type="match status" value="1"/>
</dbReference>
<dbReference type="GO" id="GO:0048312">
    <property type="term" value="P:intracellular distribution of mitochondria"/>
    <property type="evidence" value="ECO:0007669"/>
    <property type="project" value="TreeGrafter"/>
</dbReference>
<dbReference type="GO" id="GO:0005874">
    <property type="term" value="C:microtubule"/>
    <property type="evidence" value="ECO:0007669"/>
    <property type="project" value="TreeGrafter"/>
</dbReference>
<proteinExistence type="predicted"/>
<dbReference type="PANTHER" id="PTHR11566">
    <property type="entry name" value="DYNAMIN"/>
    <property type="match status" value="1"/>
</dbReference>
<name>A0A8J2SYS0_9STRA</name>
<dbReference type="GO" id="GO:0005739">
    <property type="term" value="C:mitochondrion"/>
    <property type="evidence" value="ECO:0007669"/>
    <property type="project" value="TreeGrafter"/>
</dbReference>
<dbReference type="InterPro" id="IPR022812">
    <property type="entry name" value="Dynamin"/>
</dbReference>
<protein>
    <recommendedName>
        <fullName evidence="8">Dynamin-type G domain-containing protein</fullName>
    </recommendedName>
</protein>
<dbReference type="InterPro" id="IPR000375">
    <property type="entry name" value="Dynamin_stalk"/>
</dbReference>
<evidence type="ECO:0000313" key="7">
    <source>
        <dbReference type="Proteomes" id="UP000789595"/>
    </source>
</evidence>
<dbReference type="PROSITE" id="PS51388">
    <property type="entry name" value="GED"/>
    <property type="match status" value="1"/>
</dbReference>
<dbReference type="InterPro" id="IPR027417">
    <property type="entry name" value="P-loop_NTPase"/>
</dbReference>
<comment type="caution">
    <text evidence="6">The sequence shown here is derived from an EMBL/GenBank/DDBJ whole genome shotgun (WGS) entry which is preliminary data.</text>
</comment>
<dbReference type="InterPro" id="IPR003130">
    <property type="entry name" value="GED"/>
</dbReference>
<dbReference type="SUPFAM" id="SSF50156">
    <property type="entry name" value="PDZ domain-like"/>
    <property type="match status" value="1"/>
</dbReference>
<dbReference type="GO" id="GO:0005525">
    <property type="term" value="F:GTP binding"/>
    <property type="evidence" value="ECO:0007669"/>
    <property type="project" value="InterPro"/>
</dbReference>
<feature type="domain" description="GED" evidence="4">
    <location>
        <begin position="567"/>
        <end position="658"/>
    </location>
</feature>
<evidence type="ECO:0008006" key="8">
    <source>
        <dbReference type="Google" id="ProtNLM"/>
    </source>
</evidence>
<evidence type="ECO:0000256" key="2">
    <source>
        <dbReference type="ARBA" id="ARBA00023134"/>
    </source>
</evidence>
<evidence type="ECO:0000313" key="6">
    <source>
        <dbReference type="EMBL" id="CAH0376377.1"/>
    </source>
</evidence>
<dbReference type="Pfam" id="PF01031">
    <property type="entry name" value="Dynamin_M"/>
    <property type="match status" value="1"/>
</dbReference>
<dbReference type="SUPFAM" id="SSF52540">
    <property type="entry name" value="P-loop containing nucleoside triphosphate hydrolases"/>
    <property type="match status" value="1"/>
</dbReference>
<sequence>MAAFGTDWKSKVGPWLELLEELKALSLDNALSLPQICVAGDQSSGKSSVLEALSGIPFPRGYGLVTRCPVRLVMRSAPEWSCSVSTTSSTQTITPKSPDDLTAIILRLTETLTQGQKELSSDAIIIRLSSPESPDLTVIDLPGIVRTETSERGVRVIKHINNLINHYLEEDRTIILAIIPANQDIATIDILERARIVDPAGERTIGVLTKPDLIGPGNEQEVVAVLRNIRKPLKLGFVMVKNRSQAQVEEGLSCQTVADDEETFFQNHPTFSCLDQRLLGSRNLASSLARLLIQRIKQQTAPIKRQLEGMLSSIRADLRAMSSCGSASTAGQRQRLLVTLTQEFVRHLNDCVRGEYRDRIIVCNPNLRLYTRALIIFHELQSKVAATAPPFRIKNFTSKLACQMEALRGRELPGFMSAQSFYMFIQEFINAWDPPARMAAAQMRALTNEVVRDLFENIAASYPVLRESFQAVASSILETSEHEALRLLEGLVLREKDPFTINEFLQAHINKLRYDRFESSVDAAFKGSILGDCSGQSGSWQATKSHIGASLRSWYLSAHGVSSSANAEDMSAILEAYWTLASKRYVDNVCMCLDDRILGTLCGKLQETCYQFVHDEAKLRAFFTEDRAMAIQRSRLEKTLDKLSKANASMNNIQAERRPSRRSVQPPLTPSGLKFKLSVAVESQGLGLQLADEEGRVVTKGFRGASQAQLAEIQVGDILIEINNSPCGSFQSAISTLKSLPKGAVQLTFLRVS</sequence>
<evidence type="ECO:0000256" key="1">
    <source>
        <dbReference type="ARBA" id="ARBA00022741"/>
    </source>
</evidence>
<feature type="domain" description="PDZ" evidence="3">
    <location>
        <begin position="676"/>
        <end position="739"/>
    </location>
</feature>
<reference evidence="6" key="1">
    <citation type="submission" date="2021-11" db="EMBL/GenBank/DDBJ databases">
        <authorList>
            <consortium name="Genoscope - CEA"/>
            <person name="William W."/>
        </authorList>
    </citation>
    <scope>NUCLEOTIDE SEQUENCE</scope>
</reference>
<evidence type="ECO:0000259" key="4">
    <source>
        <dbReference type="PROSITE" id="PS51388"/>
    </source>
</evidence>
<dbReference type="InterPro" id="IPR036034">
    <property type="entry name" value="PDZ_sf"/>
</dbReference>
<dbReference type="Gene3D" id="3.40.50.300">
    <property type="entry name" value="P-loop containing nucleotide triphosphate hydrolases"/>
    <property type="match status" value="1"/>
</dbReference>
<dbReference type="GO" id="GO:0006897">
    <property type="term" value="P:endocytosis"/>
    <property type="evidence" value="ECO:0007669"/>
    <property type="project" value="TreeGrafter"/>
</dbReference>
<dbReference type="InterPro" id="IPR001478">
    <property type="entry name" value="PDZ"/>
</dbReference>
<dbReference type="AlphaFoldDB" id="A0A8J2SYS0"/>